<dbReference type="RefSeq" id="WP_002881004.1">
    <property type="nucleotide sequence ID" value="NZ_AMWK01000004.1"/>
</dbReference>
<protein>
    <recommendedName>
        <fullName evidence="6">Transmembrane protein</fullName>
    </recommendedName>
</protein>
<feature type="region of interest" description="Disordered" evidence="2">
    <location>
        <begin position="33"/>
        <end position="52"/>
    </location>
</feature>
<sequence length="698" mass="80604">MKIKTKLWSFSLIPGLVIPMTLISYANLNQQSKREESSKQENKKEEPKVASDFSEFKTFAQDKLQKGIETLIKDTEKFLDSERKKIEEELNSDFKKNIANIDKLIYLQVLIKYLKDNGESLKTNHANNRGFNVVFPYLMANNQKYDIANIKYDGEDFEEIKVGKETNTDYSKQIKGENNKIEKKQQDQTNSILKEKLEKLINKYISDLSKELKSMLYDEKDIPVVGKDIQIKFKDNNLIEFTTPAGFDNWDKYIISKLEKKFIKFDLKQNKDFKDEEEKQEEKKEDEPIEKPDLVPGDKPDKEVNVDEQIRTLPLLFPNVSYTHTNNSVSTLVSSFNSAASDQKKKIFFFDNPINTRYEYSVASIEASGNNAIKATIKITDLVAPNKVREYSVANIKIDTSNKQKAFNKVYEKTIQANQELFSRLYLALGIDHKINYTDLRHNNLRKSLFDMVGAGVQVINQKEYNANMHKIINDLATSYGSSNNEETINRGLKNSKYLFLTSLFSSKINEEWYFNYLTNALKGILLRFKEITRINEKIIQTNFINSKLNLDIINQYYDLINKQISRLIATSSKRVLNIFAWYDFYLKSVKEIIDNFAQLGILVDNKSISDEKILANFKKTYANVKEIINKEKQVAKNTLNYLGYGLLGIFSILLLSSIIFIAIKRKQLRALKIKKISGLVIAISLSIVIAAILMIIL</sequence>
<proteinExistence type="predicted"/>
<keyword evidence="3" id="KW-1133">Transmembrane helix</keyword>
<feature type="coiled-coil region" evidence="1">
    <location>
        <begin position="167"/>
        <end position="203"/>
    </location>
</feature>
<organism evidence="4 5">
    <name type="scientific">Metamycoplasma alkalescens 14918</name>
    <dbReference type="NCBI Taxonomy" id="1188234"/>
    <lineage>
        <taxon>Bacteria</taxon>
        <taxon>Bacillati</taxon>
        <taxon>Mycoplasmatota</taxon>
        <taxon>Mycoplasmoidales</taxon>
        <taxon>Metamycoplasmataceae</taxon>
        <taxon>Metamycoplasma</taxon>
    </lineage>
</organism>
<reference evidence="4 5" key="1">
    <citation type="journal article" date="2013" name="Genome Announc.">
        <title>Draft Genome Sequences of Mycoplasma alkalescens, Mycoplasma arginini, and Mycoplasma bovigenitalium, Three Species with Equivocal Pathogenic Status for Cattle.</title>
        <authorList>
            <person name="Manso-Silvan L."/>
            <person name="Tardy F."/>
            <person name="Baranowski E."/>
            <person name="Barre A."/>
            <person name="Blanchard A."/>
            <person name="Breton M."/>
            <person name="Couture C."/>
            <person name="Citti C."/>
            <person name="Dordet-Frisoni E."/>
            <person name="Dupuy V."/>
            <person name="Gaurivaud P."/>
            <person name="Jacob D."/>
            <person name="Lemaitre C."/>
            <person name="Nikolski M."/>
            <person name="Nouvel L.X."/>
            <person name="Poumarat F."/>
            <person name="Thebault P."/>
            <person name="Theil S."/>
            <person name="Thiaucourt F."/>
            <person name="Sirand-Pugnet P."/>
        </authorList>
    </citation>
    <scope>NUCLEOTIDE SEQUENCE [LARGE SCALE GENOMIC DNA]</scope>
    <source>
        <strain evidence="4 5">14918</strain>
    </source>
</reference>
<dbReference type="EMBL" id="AMWK01000004">
    <property type="protein sequence ID" value="ENY54069.1"/>
    <property type="molecule type" value="Genomic_DNA"/>
</dbReference>
<dbReference type="InterPro" id="IPR054788">
    <property type="entry name" value="MSC_0620_UU052-like"/>
</dbReference>
<evidence type="ECO:0000313" key="5">
    <source>
        <dbReference type="Proteomes" id="UP000013137"/>
    </source>
</evidence>
<dbReference type="NCBIfam" id="NF045829">
    <property type="entry name" value="UU052_fam"/>
    <property type="match status" value="1"/>
</dbReference>
<keyword evidence="3" id="KW-0812">Transmembrane</keyword>
<gene>
    <name evidence="4" type="ORF">MALK_1310</name>
</gene>
<evidence type="ECO:0000256" key="2">
    <source>
        <dbReference type="SAM" id="MobiDB-lite"/>
    </source>
</evidence>
<feature type="region of interest" description="Disordered" evidence="2">
    <location>
        <begin position="273"/>
        <end position="302"/>
    </location>
</feature>
<dbReference type="eggNOG" id="ENOG5033T9M">
    <property type="taxonomic scope" value="Bacteria"/>
</dbReference>
<evidence type="ECO:0000313" key="4">
    <source>
        <dbReference type="EMBL" id="ENY54069.1"/>
    </source>
</evidence>
<accession>N9SRS1</accession>
<feature type="transmembrane region" description="Helical" evidence="3">
    <location>
        <begin position="642"/>
        <end position="664"/>
    </location>
</feature>
<evidence type="ECO:0000256" key="1">
    <source>
        <dbReference type="SAM" id="Coils"/>
    </source>
</evidence>
<evidence type="ECO:0000256" key="3">
    <source>
        <dbReference type="SAM" id="Phobius"/>
    </source>
</evidence>
<feature type="compositionally biased region" description="Basic and acidic residues" evidence="2">
    <location>
        <begin position="33"/>
        <end position="49"/>
    </location>
</feature>
<dbReference type="OrthoDB" id="396713at2"/>
<evidence type="ECO:0008006" key="6">
    <source>
        <dbReference type="Google" id="ProtNLM"/>
    </source>
</evidence>
<keyword evidence="5" id="KW-1185">Reference proteome</keyword>
<keyword evidence="1" id="KW-0175">Coiled coil</keyword>
<name>N9SRS1_9BACT</name>
<dbReference type="PATRIC" id="fig|1188234.3.peg.117"/>
<feature type="transmembrane region" description="Helical" evidence="3">
    <location>
        <begin position="676"/>
        <end position="697"/>
    </location>
</feature>
<dbReference type="AlphaFoldDB" id="N9SRS1"/>
<keyword evidence="3" id="KW-0472">Membrane</keyword>
<comment type="caution">
    <text evidence="4">The sequence shown here is derived from an EMBL/GenBank/DDBJ whole genome shotgun (WGS) entry which is preliminary data.</text>
</comment>
<dbReference type="Proteomes" id="UP000013137">
    <property type="component" value="Unassembled WGS sequence"/>
</dbReference>